<dbReference type="InterPro" id="IPR005828">
    <property type="entry name" value="MFS_sugar_transport-like"/>
</dbReference>
<feature type="transmembrane region" description="Helical" evidence="6">
    <location>
        <begin position="479"/>
        <end position="498"/>
    </location>
</feature>
<dbReference type="InterPro" id="IPR036259">
    <property type="entry name" value="MFS_trans_sf"/>
</dbReference>
<evidence type="ECO:0000256" key="4">
    <source>
        <dbReference type="ARBA" id="ARBA00023136"/>
    </source>
</evidence>
<comment type="subcellular location">
    <subcellularLocation>
        <location evidence="1">Membrane</location>
        <topology evidence="1">Multi-pass membrane protein</topology>
    </subcellularLocation>
</comment>
<dbReference type="GO" id="GO:0022857">
    <property type="term" value="F:transmembrane transporter activity"/>
    <property type="evidence" value="ECO:0007669"/>
    <property type="project" value="InterPro"/>
</dbReference>
<evidence type="ECO:0000256" key="3">
    <source>
        <dbReference type="ARBA" id="ARBA00022989"/>
    </source>
</evidence>
<dbReference type="PROSITE" id="PS00217">
    <property type="entry name" value="SUGAR_TRANSPORT_2"/>
    <property type="match status" value="1"/>
</dbReference>
<dbReference type="Proteomes" id="UP000324091">
    <property type="component" value="Chromosome 15"/>
</dbReference>
<sequence length="541" mass="58972">MTALGSILGSIGEFGLFQKLLLLGLCLPSFLLPLNSCNLLFFESDPDRRCNTDWILRADPNLTAEEQLNLTVPRETDGSFSRCRMFVPVNWDIGAIREQGLNVTTACTDGWVYSSALYDATIVTDFDLVCDRSYMVAVVQTVFLTGMLAGSFLFGPAAESCGRRRATQLPVVLGLVAVIAIALSPNLYIYLASLVVVGVALGGYRINAVVLATEWIGASKRSWVSCLSQGFFAVGQCAAAGLVYVIRDWRKAQYVLAGGQASIILYIWCIPESARWLLGRGRTEEAKRIICKVAAINKKEIPEELLQEVTAEQEVKSEGIMALFTSPLLMKYFSIAAFAWFSINLGYSCLALNVGKFGLSIFLVQMLFGVTEIPAHLLCIWFVEVIGRRKSLMSALLAGGFFCLLTLAFPQENAVAITALVTTGKFLFNSGGSVCMIYMQEMFPTSIRQTAVGLGSICFRIASLLSPTCNMLAVYHWSIPIIVFSSLAVLSGALVFFLPETARKELPDSTNEAVGNRKGRVTETGSDVSKMERSGSMSTKL</sequence>
<dbReference type="InterPro" id="IPR020846">
    <property type="entry name" value="MFS_dom"/>
</dbReference>
<dbReference type="AlphaFoldDB" id="A0A5C6P498"/>
<keyword evidence="4 6" id="KW-0472">Membrane</keyword>
<feature type="domain" description="Major facilitator superfamily (MFS) profile" evidence="7">
    <location>
        <begin position="95"/>
        <end position="503"/>
    </location>
</feature>
<dbReference type="Pfam" id="PF00083">
    <property type="entry name" value="Sugar_tr"/>
    <property type="match status" value="1"/>
</dbReference>
<evidence type="ECO:0000256" key="2">
    <source>
        <dbReference type="ARBA" id="ARBA00022692"/>
    </source>
</evidence>
<protein>
    <submittedName>
        <fullName evidence="8">Solute carrier family 22 member 13</fullName>
    </submittedName>
</protein>
<accession>A0A5C6P498</accession>
<dbReference type="SUPFAM" id="SSF103473">
    <property type="entry name" value="MFS general substrate transporter"/>
    <property type="match status" value="1"/>
</dbReference>
<keyword evidence="2 6" id="KW-0812">Transmembrane</keyword>
<reference evidence="8 9" key="1">
    <citation type="submission" date="2019-04" db="EMBL/GenBank/DDBJ databases">
        <title>Chromosome genome assembly for Takifugu flavidus.</title>
        <authorList>
            <person name="Xiao S."/>
        </authorList>
    </citation>
    <scope>NUCLEOTIDE SEQUENCE [LARGE SCALE GENOMIC DNA]</scope>
    <source>
        <strain evidence="8">HTHZ2018</strain>
        <tissue evidence="8">Muscle</tissue>
    </source>
</reference>
<evidence type="ECO:0000256" key="6">
    <source>
        <dbReference type="SAM" id="Phobius"/>
    </source>
</evidence>
<feature type="transmembrane region" description="Helical" evidence="6">
    <location>
        <begin position="328"/>
        <end position="347"/>
    </location>
</feature>
<evidence type="ECO:0000256" key="5">
    <source>
        <dbReference type="SAM" id="MobiDB-lite"/>
    </source>
</evidence>
<feature type="transmembrane region" description="Helical" evidence="6">
    <location>
        <begin position="189"/>
        <end position="211"/>
    </location>
</feature>
<evidence type="ECO:0000256" key="1">
    <source>
        <dbReference type="ARBA" id="ARBA00004141"/>
    </source>
</evidence>
<name>A0A5C6P498_9TELE</name>
<dbReference type="InterPro" id="IPR005829">
    <property type="entry name" value="Sugar_transporter_CS"/>
</dbReference>
<evidence type="ECO:0000259" key="7">
    <source>
        <dbReference type="PROSITE" id="PS50850"/>
    </source>
</evidence>
<dbReference type="GO" id="GO:0016020">
    <property type="term" value="C:membrane"/>
    <property type="evidence" value="ECO:0007669"/>
    <property type="project" value="UniProtKB-SubCell"/>
</dbReference>
<dbReference type="EMBL" id="RHFK02000007">
    <property type="protein sequence ID" value="TWW72947.1"/>
    <property type="molecule type" value="Genomic_DNA"/>
</dbReference>
<dbReference type="PANTHER" id="PTHR24064">
    <property type="entry name" value="SOLUTE CARRIER FAMILY 22 MEMBER"/>
    <property type="match status" value="1"/>
</dbReference>
<dbReference type="PROSITE" id="PS50850">
    <property type="entry name" value="MFS"/>
    <property type="match status" value="1"/>
</dbReference>
<gene>
    <name evidence="8" type="ORF">D4764_15G0003410</name>
</gene>
<dbReference type="Gene3D" id="1.20.1250.20">
    <property type="entry name" value="MFS general substrate transporter like domains"/>
    <property type="match status" value="1"/>
</dbReference>
<organism evidence="8 9">
    <name type="scientific">Takifugu flavidus</name>
    <name type="common">sansaifugu</name>
    <dbReference type="NCBI Taxonomy" id="433684"/>
    <lineage>
        <taxon>Eukaryota</taxon>
        <taxon>Metazoa</taxon>
        <taxon>Chordata</taxon>
        <taxon>Craniata</taxon>
        <taxon>Vertebrata</taxon>
        <taxon>Euteleostomi</taxon>
        <taxon>Actinopterygii</taxon>
        <taxon>Neopterygii</taxon>
        <taxon>Teleostei</taxon>
        <taxon>Neoteleostei</taxon>
        <taxon>Acanthomorphata</taxon>
        <taxon>Eupercaria</taxon>
        <taxon>Tetraodontiformes</taxon>
        <taxon>Tetradontoidea</taxon>
        <taxon>Tetraodontidae</taxon>
        <taxon>Takifugu</taxon>
    </lineage>
</organism>
<feature type="transmembrane region" description="Helical" evidence="6">
    <location>
        <begin position="166"/>
        <end position="183"/>
    </location>
</feature>
<evidence type="ECO:0000313" key="8">
    <source>
        <dbReference type="EMBL" id="TWW72947.1"/>
    </source>
</evidence>
<feature type="transmembrane region" description="Helical" evidence="6">
    <location>
        <begin position="359"/>
        <end position="383"/>
    </location>
</feature>
<keyword evidence="3 6" id="KW-1133">Transmembrane helix</keyword>
<feature type="transmembrane region" description="Helical" evidence="6">
    <location>
        <begin position="20"/>
        <end position="42"/>
    </location>
</feature>
<keyword evidence="9" id="KW-1185">Reference proteome</keyword>
<proteinExistence type="predicted"/>
<evidence type="ECO:0000313" key="9">
    <source>
        <dbReference type="Proteomes" id="UP000324091"/>
    </source>
</evidence>
<comment type="caution">
    <text evidence="8">The sequence shown here is derived from an EMBL/GenBank/DDBJ whole genome shotgun (WGS) entry which is preliminary data.</text>
</comment>
<feature type="region of interest" description="Disordered" evidence="5">
    <location>
        <begin position="508"/>
        <end position="541"/>
    </location>
</feature>
<feature type="transmembrane region" description="Helical" evidence="6">
    <location>
        <begin position="134"/>
        <end position="154"/>
    </location>
</feature>
<feature type="transmembrane region" description="Helical" evidence="6">
    <location>
        <begin position="223"/>
        <end position="246"/>
    </location>
</feature>
<feature type="transmembrane region" description="Helical" evidence="6">
    <location>
        <begin position="392"/>
        <end position="409"/>
    </location>
</feature>